<reference evidence="1" key="1">
    <citation type="journal article" date="2012" name="Proc. Natl. Acad. Sci. U.S.A.">
        <title>Antigenic diversity is generated by distinct evolutionary mechanisms in African trypanosome species.</title>
        <authorList>
            <person name="Jackson A.P."/>
            <person name="Berry A."/>
            <person name="Aslett M."/>
            <person name="Allison H.C."/>
            <person name="Burton P."/>
            <person name="Vavrova-Anderson J."/>
            <person name="Brown R."/>
            <person name="Browne H."/>
            <person name="Corton N."/>
            <person name="Hauser H."/>
            <person name="Gamble J."/>
            <person name="Gilderthorp R."/>
            <person name="Marcello L."/>
            <person name="McQuillan J."/>
            <person name="Otto T.D."/>
            <person name="Quail M.A."/>
            <person name="Sanders M.J."/>
            <person name="van Tonder A."/>
            <person name="Ginger M.L."/>
            <person name="Field M.C."/>
            <person name="Barry J.D."/>
            <person name="Hertz-Fowler C."/>
            <person name="Berriman M."/>
        </authorList>
    </citation>
    <scope>NUCLEOTIDE SEQUENCE</scope>
    <source>
        <strain evidence="1">IL3000</strain>
    </source>
</reference>
<sequence>MSFEHIAYSTAANNSGGVVTLDTFTPLTLIACSVEAEVLGVSARVNVRYEYCNYTGKDQRVIAAFPLPAFWELISCRVDYAGDSVVGLHCVTLPLGVDVSAAAATSITAMPRLTPDSVVATVAAQRLPWVVGVGSSVLIGATYAVPLGELSSMDEFRMHLPREIFPDAHQPPSSTMEYTSLFTIHWPRKLPEGLTIEVKCKMLVPLAGTVRVLTEPNSRETVAAKVDYCGDSAFHLKYTAPLAPRVRNGYEVVCPIRRTAEPLRFFLEEDNGNDVNEEDKYAIAIAFTPFT</sequence>
<proteinExistence type="predicted"/>
<protein>
    <submittedName>
        <fullName evidence="1">Uncharacterized protein TCIL3000_7_3690</fullName>
    </submittedName>
</protein>
<gene>
    <name evidence="1" type="ORF">TCIL3000_7_3690</name>
</gene>
<organism evidence="1">
    <name type="scientific">Trypanosoma congolense (strain IL3000)</name>
    <dbReference type="NCBI Taxonomy" id="1068625"/>
    <lineage>
        <taxon>Eukaryota</taxon>
        <taxon>Discoba</taxon>
        <taxon>Euglenozoa</taxon>
        <taxon>Kinetoplastea</taxon>
        <taxon>Metakinetoplastina</taxon>
        <taxon>Trypanosomatida</taxon>
        <taxon>Trypanosomatidae</taxon>
        <taxon>Trypanosoma</taxon>
        <taxon>Nannomonas</taxon>
    </lineage>
</organism>
<feature type="non-terminal residue" evidence="1">
    <location>
        <position position="291"/>
    </location>
</feature>
<dbReference type="VEuPathDB" id="TriTrypDB:TcIL3000_7_3690"/>
<dbReference type="EMBL" id="HE575320">
    <property type="protein sequence ID" value="CCC91555.1"/>
    <property type="molecule type" value="Genomic_DNA"/>
</dbReference>
<dbReference type="AlphaFoldDB" id="G0UQ94"/>
<evidence type="ECO:0000313" key="1">
    <source>
        <dbReference type="EMBL" id="CCC91555.1"/>
    </source>
</evidence>
<accession>G0UQ94</accession>
<name>G0UQ94_TRYCI</name>